<dbReference type="STRING" id="996166.SAMN05192554_101166"/>
<organism evidence="3 4">
    <name type="scientific">Haloarchaeobius iranensis</name>
    <dbReference type="NCBI Taxonomy" id="996166"/>
    <lineage>
        <taxon>Archaea</taxon>
        <taxon>Methanobacteriati</taxon>
        <taxon>Methanobacteriota</taxon>
        <taxon>Stenosarchaea group</taxon>
        <taxon>Halobacteria</taxon>
        <taxon>Halobacteriales</taxon>
        <taxon>Halorubellaceae</taxon>
        <taxon>Haloarchaeobius</taxon>
    </lineage>
</organism>
<dbReference type="RefSeq" id="WP_089731130.1">
    <property type="nucleotide sequence ID" value="NZ_FNIA01000001.1"/>
</dbReference>
<evidence type="ECO:0000256" key="2">
    <source>
        <dbReference type="SAM" id="Phobius"/>
    </source>
</evidence>
<feature type="transmembrane region" description="Helical" evidence="2">
    <location>
        <begin position="73"/>
        <end position="91"/>
    </location>
</feature>
<reference evidence="4" key="1">
    <citation type="submission" date="2016-10" db="EMBL/GenBank/DDBJ databases">
        <authorList>
            <person name="Varghese N."/>
            <person name="Submissions S."/>
        </authorList>
    </citation>
    <scope>NUCLEOTIDE SEQUENCE [LARGE SCALE GENOMIC DNA]</scope>
    <source>
        <strain evidence="4">EB21,IBRC-M 10013,KCTC 4048</strain>
    </source>
</reference>
<feature type="transmembrane region" description="Helical" evidence="2">
    <location>
        <begin position="7"/>
        <end position="27"/>
    </location>
</feature>
<dbReference type="OrthoDB" id="271036at2157"/>
<keyword evidence="2" id="KW-0812">Transmembrane</keyword>
<evidence type="ECO:0000313" key="3">
    <source>
        <dbReference type="EMBL" id="SDM34424.1"/>
    </source>
</evidence>
<keyword evidence="2" id="KW-1133">Transmembrane helix</keyword>
<sequence>MDENVEVALRFTAAQLAAATAGIHLWIGLRPLLLYAQVGEPLTDPRQALFVLSSLAVLVGIGLAAYGLRRDYVYGLGIVIALTYIVGWLLLGGHPEGNEVIAYAWESTGHTHGSTLGTLVEHLFGSIWLVTTKTIETVLLAILLVLLYHERFGDDTPDGAADDTPDGAADDTPDGDAEAAP</sequence>
<accession>A0A1G9SG13</accession>
<proteinExistence type="predicted"/>
<feature type="transmembrane region" description="Helical" evidence="2">
    <location>
        <begin position="47"/>
        <end position="66"/>
    </location>
</feature>
<gene>
    <name evidence="3" type="ORF">SAMN05192554_101166</name>
</gene>
<dbReference type="Proteomes" id="UP000199370">
    <property type="component" value="Unassembled WGS sequence"/>
</dbReference>
<evidence type="ECO:0000313" key="4">
    <source>
        <dbReference type="Proteomes" id="UP000199370"/>
    </source>
</evidence>
<keyword evidence="2" id="KW-0472">Membrane</keyword>
<protein>
    <submittedName>
        <fullName evidence="3">Uncharacterized protein</fullName>
    </submittedName>
</protein>
<dbReference type="EMBL" id="FNIA01000001">
    <property type="protein sequence ID" value="SDM34424.1"/>
    <property type="molecule type" value="Genomic_DNA"/>
</dbReference>
<feature type="region of interest" description="Disordered" evidence="1">
    <location>
        <begin position="157"/>
        <end position="181"/>
    </location>
</feature>
<feature type="transmembrane region" description="Helical" evidence="2">
    <location>
        <begin position="127"/>
        <end position="148"/>
    </location>
</feature>
<evidence type="ECO:0000256" key="1">
    <source>
        <dbReference type="SAM" id="MobiDB-lite"/>
    </source>
</evidence>
<name>A0A1G9SG13_9EURY</name>
<keyword evidence="4" id="KW-1185">Reference proteome</keyword>
<dbReference type="AlphaFoldDB" id="A0A1G9SG13"/>